<evidence type="ECO:0000313" key="2">
    <source>
        <dbReference type="EMBL" id="MBA4614287.1"/>
    </source>
</evidence>
<feature type="region of interest" description="Disordered" evidence="1">
    <location>
        <begin position="1167"/>
        <end position="1203"/>
    </location>
</feature>
<dbReference type="PANTHER" id="PTHR34361:SF2">
    <property type="entry name" value="OS08G0157800 PROTEIN"/>
    <property type="match status" value="1"/>
</dbReference>
<proteinExistence type="predicted"/>
<feature type="compositionally biased region" description="Basic and acidic residues" evidence="1">
    <location>
        <begin position="552"/>
        <end position="577"/>
    </location>
</feature>
<feature type="region of interest" description="Disordered" evidence="1">
    <location>
        <begin position="384"/>
        <end position="405"/>
    </location>
</feature>
<organism evidence="2">
    <name type="scientific">Opuntia streptacantha</name>
    <name type="common">Prickly pear cactus</name>
    <name type="synonym">Opuntia cardona</name>
    <dbReference type="NCBI Taxonomy" id="393608"/>
    <lineage>
        <taxon>Eukaryota</taxon>
        <taxon>Viridiplantae</taxon>
        <taxon>Streptophyta</taxon>
        <taxon>Embryophyta</taxon>
        <taxon>Tracheophyta</taxon>
        <taxon>Spermatophyta</taxon>
        <taxon>Magnoliopsida</taxon>
        <taxon>eudicotyledons</taxon>
        <taxon>Gunneridae</taxon>
        <taxon>Pentapetalae</taxon>
        <taxon>Caryophyllales</taxon>
        <taxon>Cactineae</taxon>
        <taxon>Cactaceae</taxon>
        <taxon>Opuntioideae</taxon>
        <taxon>Opuntia</taxon>
    </lineage>
</organism>
<feature type="region of interest" description="Disordered" evidence="1">
    <location>
        <begin position="215"/>
        <end position="234"/>
    </location>
</feature>
<dbReference type="EMBL" id="GISG01001916">
    <property type="protein sequence ID" value="MBA4614287.1"/>
    <property type="molecule type" value="Transcribed_RNA"/>
</dbReference>
<reference evidence="2" key="2">
    <citation type="submission" date="2020-07" db="EMBL/GenBank/DDBJ databases">
        <authorList>
            <person name="Vera ALvarez R."/>
            <person name="Arias-Moreno D.M."/>
            <person name="Jimenez-Jacinto V."/>
            <person name="Jimenez-Bremont J.F."/>
            <person name="Swaminathan K."/>
            <person name="Moose S.P."/>
            <person name="Guerrero-Gonzalez M.L."/>
            <person name="Marino-Ramirez L."/>
            <person name="Landsman D."/>
            <person name="Rodriguez-Kessler M."/>
            <person name="Delgado-Sanchez P."/>
        </authorList>
    </citation>
    <scope>NUCLEOTIDE SEQUENCE</scope>
    <source>
        <tissue evidence="2">Cladode</tissue>
    </source>
</reference>
<feature type="region of interest" description="Disordered" evidence="1">
    <location>
        <begin position="1"/>
        <end position="24"/>
    </location>
</feature>
<accession>A0A7C9CCP7</accession>
<dbReference type="AlphaFoldDB" id="A0A7C9CCP7"/>
<reference evidence="2" key="1">
    <citation type="journal article" date="2013" name="J. Plant Res.">
        <title>Effect of fungi and light on seed germination of three Opuntia species from semiarid lands of central Mexico.</title>
        <authorList>
            <person name="Delgado-Sanchez P."/>
            <person name="Jimenez-Bremont J.F."/>
            <person name="Guerrero-Gonzalez Mde L."/>
            <person name="Flores J."/>
        </authorList>
    </citation>
    <scope>NUCLEOTIDE SEQUENCE</scope>
    <source>
        <tissue evidence="2">Cladode</tissue>
    </source>
</reference>
<evidence type="ECO:0000256" key="1">
    <source>
        <dbReference type="SAM" id="MobiDB-lite"/>
    </source>
</evidence>
<feature type="region of interest" description="Disordered" evidence="1">
    <location>
        <begin position="552"/>
        <end position="604"/>
    </location>
</feature>
<feature type="region of interest" description="Disordered" evidence="1">
    <location>
        <begin position="1049"/>
        <end position="1077"/>
    </location>
</feature>
<name>A0A7C9CCP7_OPUST</name>
<dbReference type="PANTHER" id="PTHR34361">
    <property type="entry name" value="OS08G0157800 PROTEIN"/>
    <property type="match status" value="1"/>
</dbReference>
<protein>
    <submittedName>
        <fullName evidence="2">Uncharacterized protein</fullName>
    </submittedName>
</protein>
<feature type="compositionally biased region" description="Polar residues" evidence="1">
    <location>
        <begin position="215"/>
        <end position="233"/>
    </location>
</feature>
<sequence length="1265" mass="136489">MVGSSSGSYKGGGSLSSSSNLSPLAPPFMVDKSLTRSSPTNSAMNFHDLPVYGTVFDPAGPFSSAAHKFGSTEPLGGTTTPSSRGVYGFLGSQSSNSDVYCVRHGAGTGYDPFSYDQFPNSMPDRNGGDILKPYYGPYVSSSPQCKDTFSGVNYDLLSSSGAGHFTGYGSPQVDHTQGASCDGEYKPKWSGFWGGLGNSEHGNWTEYAPSSGVNLSDLSSNKNHPSGDGSDQSHLFDDTSNKSCLFGDARSKGPLFGDVGNKSNLKQGSCVSEGLNPHGGGSTVLDDSFDIFGGTYNFASLGIHQQGQNLSYKNLGGSSSDCSRMSGFVSVAGSIVSRGLETPLLESVTNLSGSQKANGFSSEENLSRSGCYMFGCTSTTSTYPSTVTNSQSGRGTSPAGRTLSGIPVNPVVTEIACSTNHSAGKDPFCQKESQNALGMEDVGFQSRVVIRRPLSSSKFGSSSQEGETVNDGFDVKFTSTKTKFTPPAPQFSCNGFTPKIDDAEISCSIEKHSSGSDLHNPAEDSPCWKGASSSRFSPFKVSDDVSSKIFVSHEEGCKSPRTEEPQNKNLPVDHSDSVDISSEKLSVSPFPEKRTVPNRTSVHEGSCPRSQKSYCIDLNIPDGLEFLDDCHVSTKDSSISSNPRSELDSKPLLASELILEEPEVWSGMNMSEASVGGNCAAQKSSDRLSDNINNSSCSVCGNKASVKHSQLSKRSPESIFEVNVVLKAMMKLSQMLRCYCLRNPAALTEQHSMTLDQILNNLGVSMSEMAQRTRQTPVLPTQVGHLLTELPVSAMVNDAERVAAASEHTRTAEDFLDSLKDDVDVLQDDNMTQAIKKILYDNLDEGIDQPELVYRNLWLEAEAALCVMTTKARFQRMKIEMENSSYDRVEVPKGKNSPAPVCDCASQKSGATRRFKDTDEIPPSNSQQLMRNYMKVRRPEEPGAEQMCPAFFYDSSPFIFGNDSGAGPANYSHDVENSVMATYQILLKSHGGDSQTANDEGKHSSNEDLLSQDTSAVDNLFAGATTYANDAETPVMARYRILKSRGDATCTLNDNSKQSPGEENHDLLSPNTSGKDGMNVQANDVETSVTARYQILKCRINTADSMYEGEQSPGGENYLIGGDTVSPDKQFMNPKLFNSISSTDDGQASVMTRFRIIQNRVNGLNCVNKEPVPSEGSRPVAQEETEGQGRTQQQSSFSTNIFGPYPDFSEDKDVLDLGVSDVGEPLSTSYKVKKPSNEILEGWYDNDCSSCDWEHVSKEELRQQN</sequence>
<feature type="compositionally biased region" description="Polar residues" evidence="1">
    <location>
        <begin position="1050"/>
        <end position="1059"/>
    </location>
</feature>